<protein>
    <submittedName>
        <fullName evidence="1">Uncharacterized protein</fullName>
    </submittedName>
</protein>
<reference evidence="2" key="1">
    <citation type="submission" date="2018-08" db="EMBL/GenBank/DDBJ databases">
        <authorList>
            <person name="Chevrot R."/>
        </authorList>
    </citation>
    <scope>NUCLEOTIDE SEQUENCE [LARGE SCALE GENOMIC DNA]</scope>
</reference>
<dbReference type="RefSeq" id="WP_138186361.1">
    <property type="nucleotide sequence ID" value="NZ_LS992241.1"/>
</dbReference>
<organism evidence="1 2">
    <name type="scientific">Paenibacillus alvei</name>
    <name type="common">Bacillus alvei</name>
    <dbReference type="NCBI Taxonomy" id="44250"/>
    <lineage>
        <taxon>Bacteria</taxon>
        <taxon>Bacillati</taxon>
        <taxon>Bacillota</taxon>
        <taxon>Bacilli</taxon>
        <taxon>Bacillales</taxon>
        <taxon>Paenibacillaceae</taxon>
        <taxon>Paenibacillus</taxon>
    </lineage>
</organism>
<dbReference type="Proteomes" id="UP000304148">
    <property type="component" value="Chromosome"/>
</dbReference>
<sequence length="161" mass="18196">MAKKLTVTGLKKAESKFNERKKIMVHDNEYEVTIHTVFRESLIEKTVFAYLTLLHDLKSRSEVDDELIRGTLALLYTLILREFSNLPIPKENQIEELVTVSKSLLDTGIMKEVFDAYPKEELAKIDKKLTDVGNNMGSMIGEMAISSTLQDSKADESEAAL</sequence>
<accession>A0A383RDR3</accession>
<gene>
    <name evidence="1" type="ORF">PBLR_12861</name>
</gene>
<dbReference type="AlphaFoldDB" id="A0A383RDR3"/>
<evidence type="ECO:0000313" key="1">
    <source>
        <dbReference type="EMBL" id="SYX84439.1"/>
    </source>
</evidence>
<evidence type="ECO:0000313" key="2">
    <source>
        <dbReference type="Proteomes" id="UP000304148"/>
    </source>
</evidence>
<proteinExistence type="predicted"/>
<dbReference type="EMBL" id="LS992241">
    <property type="protein sequence ID" value="SYX84439.1"/>
    <property type="molecule type" value="Genomic_DNA"/>
</dbReference>
<name>A0A383RDR3_PAEAL</name>